<dbReference type="PANTHER" id="PTHR46470">
    <property type="entry name" value="N-ACYLNEURAMINATE-9-PHOSPHATASE"/>
    <property type="match status" value="1"/>
</dbReference>
<dbReference type="Pfam" id="PF00702">
    <property type="entry name" value="Hydrolase"/>
    <property type="match status" value="1"/>
</dbReference>
<evidence type="ECO:0000256" key="1">
    <source>
        <dbReference type="ARBA" id="ARBA00001946"/>
    </source>
</evidence>
<dbReference type="NCBIfam" id="TIGR01509">
    <property type="entry name" value="HAD-SF-IA-v3"/>
    <property type="match status" value="1"/>
</dbReference>
<dbReference type="NCBIfam" id="TIGR01549">
    <property type="entry name" value="HAD-SF-IA-v1"/>
    <property type="match status" value="1"/>
</dbReference>
<dbReference type="SFLD" id="SFLDS00003">
    <property type="entry name" value="Haloacid_Dehalogenase"/>
    <property type="match status" value="1"/>
</dbReference>
<dbReference type="OrthoDB" id="27736at2157"/>
<dbReference type="AlphaFoldDB" id="A0A1H3GHV4"/>
<evidence type="ECO:0000256" key="4">
    <source>
        <dbReference type="ARBA" id="ARBA00022842"/>
    </source>
</evidence>
<evidence type="ECO:0000256" key="3">
    <source>
        <dbReference type="ARBA" id="ARBA00022801"/>
    </source>
</evidence>
<keyword evidence="3 5" id="KW-0378">Hydrolase</keyword>
<evidence type="ECO:0000313" key="6">
    <source>
        <dbReference type="Proteomes" id="UP000199170"/>
    </source>
</evidence>
<dbReference type="EMBL" id="FNPB01000005">
    <property type="protein sequence ID" value="SDY02893.1"/>
    <property type="molecule type" value="Genomic_DNA"/>
</dbReference>
<evidence type="ECO:0000256" key="2">
    <source>
        <dbReference type="ARBA" id="ARBA00007958"/>
    </source>
</evidence>
<dbReference type="RefSeq" id="WP_089767000.1">
    <property type="nucleotide sequence ID" value="NZ_FNPB01000005.1"/>
</dbReference>
<evidence type="ECO:0000313" key="5">
    <source>
        <dbReference type="EMBL" id="SDY02893.1"/>
    </source>
</evidence>
<dbReference type="InterPro" id="IPR006439">
    <property type="entry name" value="HAD-SF_hydro_IA"/>
</dbReference>
<gene>
    <name evidence="5" type="ORF">SAMN04487946_105180</name>
</gene>
<comment type="similarity">
    <text evidence="2">Belongs to the HAD-like hydrolase superfamily.</text>
</comment>
<dbReference type="Proteomes" id="UP000199170">
    <property type="component" value="Unassembled WGS sequence"/>
</dbReference>
<protein>
    <submittedName>
        <fullName evidence="5">Putative hydrolase of the HAD superfamily</fullName>
    </submittedName>
</protein>
<proteinExistence type="inferred from homology"/>
<dbReference type="PRINTS" id="PR00413">
    <property type="entry name" value="HADHALOGNASE"/>
</dbReference>
<dbReference type="InterPro" id="IPR051400">
    <property type="entry name" value="HAD-like_hydrolase"/>
</dbReference>
<dbReference type="Gene3D" id="1.20.120.710">
    <property type="entry name" value="Haloacid dehalogenase hydrolase-like domain"/>
    <property type="match status" value="1"/>
</dbReference>
<dbReference type="GO" id="GO:0044281">
    <property type="term" value="P:small molecule metabolic process"/>
    <property type="evidence" value="ECO:0007669"/>
    <property type="project" value="UniProtKB-ARBA"/>
</dbReference>
<reference evidence="6" key="1">
    <citation type="submission" date="2016-10" db="EMBL/GenBank/DDBJ databases">
        <authorList>
            <person name="Varghese N."/>
            <person name="Submissions S."/>
        </authorList>
    </citation>
    <scope>NUCLEOTIDE SEQUENCE [LARGE SCALE GENOMIC DNA]</scope>
    <source>
        <strain evidence="6">CGMCC 1.10118</strain>
    </source>
</reference>
<name>A0A1H3GHV4_9EURY</name>
<keyword evidence="6" id="KW-1185">Reference proteome</keyword>
<keyword evidence="4" id="KW-0460">Magnesium</keyword>
<dbReference type="SFLD" id="SFLDG01129">
    <property type="entry name" value="C1.5:_HAD__Beta-PGM__Phosphata"/>
    <property type="match status" value="1"/>
</dbReference>
<dbReference type="STRING" id="660517.SAMN04487946_105180"/>
<dbReference type="InterPro" id="IPR036412">
    <property type="entry name" value="HAD-like_sf"/>
</dbReference>
<organism evidence="5 6">
    <name type="scientific">Halobellus clavatus</name>
    <dbReference type="NCBI Taxonomy" id="660517"/>
    <lineage>
        <taxon>Archaea</taxon>
        <taxon>Methanobacteriati</taxon>
        <taxon>Methanobacteriota</taxon>
        <taxon>Stenosarchaea group</taxon>
        <taxon>Halobacteria</taxon>
        <taxon>Halobacteriales</taxon>
        <taxon>Haloferacaceae</taxon>
        <taxon>Halobellus</taxon>
    </lineage>
</organism>
<dbReference type="GO" id="GO:0016787">
    <property type="term" value="F:hydrolase activity"/>
    <property type="evidence" value="ECO:0007669"/>
    <property type="project" value="UniProtKB-KW"/>
</dbReference>
<dbReference type="InterPro" id="IPR023214">
    <property type="entry name" value="HAD_sf"/>
</dbReference>
<accession>A0A1H3GHV4</accession>
<comment type="cofactor">
    <cofactor evidence="1">
        <name>Mg(2+)</name>
        <dbReference type="ChEBI" id="CHEBI:18420"/>
    </cofactor>
</comment>
<sequence>MTITAVGFDLDETLAVPTRDRATILGDAATIADAPPLSREAYLDAHRRNLTGETRTPIFADLLSAYETDVDPEAVATAYRNEIADALVPVPDIESFLDRLHDEYRVGLLTNGPRVAQRDKLSTLGWTDRFDAALVTGELDAGKPDPIAFEALLDALGTEPGETAYVGDDVTADIAGAANAGLVPIQVLFEGGPEPSPKAAAHVPRDELVSRLPDLLTEL</sequence>
<dbReference type="Gene3D" id="3.40.50.1000">
    <property type="entry name" value="HAD superfamily/HAD-like"/>
    <property type="match status" value="1"/>
</dbReference>
<dbReference type="SUPFAM" id="SSF56784">
    <property type="entry name" value="HAD-like"/>
    <property type="match status" value="1"/>
</dbReference>